<evidence type="ECO:0000256" key="2">
    <source>
        <dbReference type="ARBA" id="ARBA00022679"/>
    </source>
</evidence>
<dbReference type="EMBL" id="NSLJ01000001">
    <property type="protein sequence ID" value="PDP45101.1"/>
    <property type="molecule type" value="Genomic_DNA"/>
</dbReference>
<protein>
    <submittedName>
        <fullName evidence="3">16S rRNA (Guanine(966)-N(2))-methyltransferase RsmD</fullName>
    </submittedName>
    <submittedName>
        <fullName evidence="4">Ribosomal RNA small subunit methyltransferase D</fullName>
        <ecNumber evidence="4">2.1.1.171</ecNumber>
    </submittedName>
</protein>
<accession>A0A1D3UPD1</accession>
<dbReference type="EC" id="2.1.1.171" evidence="4"/>
<evidence type="ECO:0000313" key="4">
    <source>
        <dbReference type="EMBL" id="SCQ22032.1"/>
    </source>
</evidence>
<evidence type="ECO:0000313" key="5">
    <source>
        <dbReference type="Proteomes" id="UP000182057"/>
    </source>
</evidence>
<keyword evidence="2 4" id="KW-0808">Transferase</keyword>
<dbReference type="EMBL" id="FMMM01000056">
    <property type="protein sequence ID" value="SCQ22032.1"/>
    <property type="molecule type" value="Genomic_DNA"/>
</dbReference>
<dbReference type="RefSeq" id="WP_014225168.1">
    <property type="nucleotide sequence ID" value="NZ_CAJPTF010000020.1"/>
</dbReference>
<dbReference type="Gene3D" id="3.40.50.150">
    <property type="entry name" value="Vaccinia Virus protein VP39"/>
    <property type="match status" value="1"/>
</dbReference>
<dbReference type="OrthoDB" id="9803017at2"/>
<evidence type="ECO:0000313" key="3">
    <source>
        <dbReference type="EMBL" id="PDP45101.1"/>
    </source>
</evidence>
<sequence>MRIIRGIYGRRRFQVPSSFNARPTTDFAKENLFNVLENLVDWEGMTALDLFAGTGSISFELLSRGCGRVTAVEANRAHAAFIAKIAGELKTDALELIRGDVFRYLPSAPKQTFDFIFADPPYALPELSKLPELVTNGYLLSEGGIFVLEHPKTFDFSAHPCFSRQRVYGSVHFSFFIREEARTDA</sequence>
<organism evidence="4 5">
    <name type="scientific">Tannerella forsythia</name>
    <name type="common">Bacteroides forsythus</name>
    <dbReference type="NCBI Taxonomy" id="28112"/>
    <lineage>
        <taxon>Bacteria</taxon>
        <taxon>Pseudomonadati</taxon>
        <taxon>Bacteroidota</taxon>
        <taxon>Bacteroidia</taxon>
        <taxon>Bacteroidales</taxon>
        <taxon>Tannerellaceae</taxon>
        <taxon>Tannerella</taxon>
    </lineage>
</organism>
<dbReference type="Proteomes" id="UP000219259">
    <property type="component" value="Unassembled WGS sequence"/>
</dbReference>
<dbReference type="InterPro" id="IPR002052">
    <property type="entry name" value="DNA_methylase_N6_adenine_CS"/>
</dbReference>
<keyword evidence="1 4" id="KW-0489">Methyltransferase</keyword>
<dbReference type="Pfam" id="PF03602">
    <property type="entry name" value="Cons_hypoth95"/>
    <property type="match status" value="1"/>
</dbReference>
<dbReference type="GO" id="GO:0052913">
    <property type="term" value="F:16S rRNA (guanine(966)-N(2))-methyltransferase activity"/>
    <property type="evidence" value="ECO:0007669"/>
    <property type="project" value="UniProtKB-EC"/>
</dbReference>
<dbReference type="InterPro" id="IPR004398">
    <property type="entry name" value="RNA_MeTrfase_RsmD"/>
</dbReference>
<name>A0A1D3UPD1_TANFO</name>
<reference evidence="4 5" key="1">
    <citation type="submission" date="2016-09" db="EMBL/GenBank/DDBJ databases">
        <authorList>
            <person name="Capua I."/>
            <person name="De Benedictis P."/>
            <person name="Joannis T."/>
            <person name="Lombin L.H."/>
            <person name="Cattoli G."/>
        </authorList>
    </citation>
    <scope>NUCLEOTIDE SEQUENCE [LARGE SCALE GENOMIC DNA]</scope>
    <source>
        <strain evidence="4 5">UB20</strain>
    </source>
</reference>
<dbReference type="GO" id="GO:0003676">
    <property type="term" value="F:nucleic acid binding"/>
    <property type="evidence" value="ECO:0007669"/>
    <property type="project" value="InterPro"/>
</dbReference>
<dbReference type="SUPFAM" id="SSF53335">
    <property type="entry name" value="S-adenosyl-L-methionine-dependent methyltransferases"/>
    <property type="match status" value="1"/>
</dbReference>
<dbReference type="Proteomes" id="UP000182057">
    <property type="component" value="Unassembled WGS sequence"/>
</dbReference>
<dbReference type="AlphaFoldDB" id="A0A1D3UPD1"/>
<dbReference type="PROSITE" id="PS00092">
    <property type="entry name" value="N6_MTASE"/>
    <property type="match status" value="1"/>
</dbReference>
<gene>
    <name evidence="4" type="primary">rsmD</name>
    <name evidence="3" type="ORF">CLI86_00225</name>
    <name evidence="4" type="ORF">TFUB20_01573</name>
</gene>
<dbReference type="InterPro" id="IPR029063">
    <property type="entry name" value="SAM-dependent_MTases_sf"/>
</dbReference>
<dbReference type="CDD" id="cd02440">
    <property type="entry name" value="AdoMet_MTases"/>
    <property type="match status" value="1"/>
</dbReference>
<dbReference type="GeneID" id="34758962"/>
<reference evidence="3 6" key="2">
    <citation type="submission" date="2017-09" db="EMBL/GenBank/DDBJ databases">
        <title>Phase variable restriction modification systems are present in the genome sequences of periodontal pathogens Prevotella intermedia, Tannerella forsythia and Porphyromonas gingivalis.</title>
        <authorList>
            <person name="Haigh R.D."/>
            <person name="Crawford L."/>
            <person name="Ralph J."/>
            <person name="Wanford J."/>
            <person name="Vartoukian S.R."/>
            <person name="Hijazib K."/>
            <person name="Wade W."/>
            <person name="Oggioni M.R."/>
        </authorList>
    </citation>
    <scope>NUCLEOTIDE SEQUENCE [LARGE SCALE GENOMIC DNA]</scope>
    <source>
        <strain evidence="3 6">WW11663</strain>
    </source>
</reference>
<evidence type="ECO:0000256" key="1">
    <source>
        <dbReference type="ARBA" id="ARBA00022603"/>
    </source>
</evidence>
<proteinExistence type="predicted"/>
<evidence type="ECO:0000313" key="6">
    <source>
        <dbReference type="Proteomes" id="UP000219259"/>
    </source>
</evidence>
<dbReference type="PIRSF" id="PIRSF004553">
    <property type="entry name" value="CHP00095"/>
    <property type="match status" value="1"/>
</dbReference>
<dbReference type="OMA" id="FNWLMPY"/>
<dbReference type="PANTHER" id="PTHR43542">
    <property type="entry name" value="METHYLTRANSFERASE"/>
    <property type="match status" value="1"/>
</dbReference>
<dbReference type="PANTHER" id="PTHR43542:SF1">
    <property type="entry name" value="METHYLTRANSFERASE"/>
    <property type="match status" value="1"/>
</dbReference>